<dbReference type="PROSITE" id="PS50056">
    <property type="entry name" value="TYR_PHOSPHATASE_2"/>
    <property type="match status" value="1"/>
</dbReference>
<dbReference type="PANTHER" id="PTHR46377">
    <property type="entry name" value="DUAL SPECIFICITY PROTEIN PHOSPHATASE 19"/>
    <property type="match status" value="1"/>
</dbReference>
<feature type="domain" description="Tyrosine specific protein phosphatases" evidence="4">
    <location>
        <begin position="113"/>
        <end position="175"/>
    </location>
</feature>
<proteinExistence type="predicted"/>
<gene>
    <name evidence="5" type="ORF">HHI36_008743</name>
</gene>
<dbReference type="SUPFAM" id="SSF52799">
    <property type="entry name" value="(Phosphotyrosine protein) phosphatases II"/>
    <property type="match status" value="1"/>
</dbReference>
<sequence>MSLLAQLKEKRHSLKSIQTTIVYPDGRCYIECRSSALPVETINRPYGYVVDNKPDDKPAKILNHLYLGSQDCCKKEILEEHHITNVLSVGIQAPCVYDGITYHFLNCLDLPETNIWEIIKNSVSVIRNSVMKCENILVHCNAGVSRSASIVIGYLILEQKFDYVDAFDYVHSIRPCIKPNEGFLKQLRNTIFIF</sequence>
<keyword evidence="2" id="KW-0904">Protein phosphatase</keyword>
<dbReference type="InterPro" id="IPR000340">
    <property type="entry name" value="Dual-sp_phosphatase_cat-dom"/>
</dbReference>
<dbReference type="Gene3D" id="3.90.190.10">
    <property type="entry name" value="Protein tyrosine phosphatase superfamily"/>
    <property type="match status" value="1"/>
</dbReference>
<evidence type="ECO:0000313" key="5">
    <source>
        <dbReference type="EMBL" id="KAL3269683.1"/>
    </source>
</evidence>
<organism evidence="5 6">
    <name type="scientific">Cryptolaemus montrouzieri</name>
    <dbReference type="NCBI Taxonomy" id="559131"/>
    <lineage>
        <taxon>Eukaryota</taxon>
        <taxon>Metazoa</taxon>
        <taxon>Ecdysozoa</taxon>
        <taxon>Arthropoda</taxon>
        <taxon>Hexapoda</taxon>
        <taxon>Insecta</taxon>
        <taxon>Pterygota</taxon>
        <taxon>Neoptera</taxon>
        <taxon>Endopterygota</taxon>
        <taxon>Coleoptera</taxon>
        <taxon>Polyphaga</taxon>
        <taxon>Cucujiformia</taxon>
        <taxon>Coccinelloidea</taxon>
        <taxon>Coccinellidae</taxon>
        <taxon>Scymninae</taxon>
        <taxon>Scymnini</taxon>
        <taxon>Cryptolaemus</taxon>
    </lineage>
</organism>
<dbReference type="Proteomes" id="UP001516400">
    <property type="component" value="Unassembled WGS sequence"/>
</dbReference>
<dbReference type="CDD" id="cd14498">
    <property type="entry name" value="DSP"/>
    <property type="match status" value="1"/>
</dbReference>
<evidence type="ECO:0000256" key="2">
    <source>
        <dbReference type="ARBA" id="ARBA00022912"/>
    </source>
</evidence>
<dbReference type="InterPro" id="IPR003595">
    <property type="entry name" value="Tyr_Pase_cat"/>
</dbReference>
<feature type="domain" description="Tyrosine-protein phosphatase" evidence="3">
    <location>
        <begin position="57"/>
        <end position="194"/>
    </location>
</feature>
<protein>
    <recommendedName>
        <fullName evidence="7">Dual specificity protein phosphatase</fullName>
    </recommendedName>
</protein>
<keyword evidence="1" id="KW-0378">Hydrolase</keyword>
<dbReference type="EMBL" id="JABFTP020000021">
    <property type="protein sequence ID" value="KAL3269683.1"/>
    <property type="molecule type" value="Genomic_DNA"/>
</dbReference>
<dbReference type="AlphaFoldDB" id="A0ABD2MTH2"/>
<dbReference type="PROSITE" id="PS50054">
    <property type="entry name" value="TYR_PHOSPHATASE_DUAL"/>
    <property type="match status" value="1"/>
</dbReference>
<dbReference type="PROSITE" id="PS00383">
    <property type="entry name" value="TYR_PHOSPHATASE_1"/>
    <property type="match status" value="1"/>
</dbReference>
<dbReference type="InterPro" id="IPR016130">
    <property type="entry name" value="Tyr_Pase_AS"/>
</dbReference>
<dbReference type="GO" id="GO:0004721">
    <property type="term" value="F:phosphoprotein phosphatase activity"/>
    <property type="evidence" value="ECO:0007669"/>
    <property type="project" value="UniProtKB-KW"/>
</dbReference>
<feature type="non-terminal residue" evidence="5">
    <location>
        <position position="194"/>
    </location>
</feature>
<dbReference type="SMART" id="SM00195">
    <property type="entry name" value="DSPc"/>
    <property type="match status" value="1"/>
</dbReference>
<dbReference type="Pfam" id="PF00782">
    <property type="entry name" value="DSPc"/>
    <property type="match status" value="1"/>
</dbReference>
<reference evidence="5 6" key="1">
    <citation type="journal article" date="2021" name="BMC Biol.">
        <title>Horizontally acquired antibacterial genes associated with adaptive radiation of ladybird beetles.</title>
        <authorList>
            <person name="Li H.S."/>
            <person name="Tang X.F."/>
            <person name="Huang Y.H."/>
            <person name="Xu Z.Y."/>
            <person name="Chen M.L."/>
            <person name="Du X.Y."/>
            <person name="Qiu B.Y."/>
            <person name="Chen P.T."/>
            <person name="Zhang W."/>
            <person name="Slipinski A."/>
            <person name="Escalona H.E."/>
            <person name="Waterhouse R.M."/>
            <person name="Zwick A."/>
            <person name="Pang H."/>
        </authorList>
    </citation>
    <scope>NUCLEOTIDE SEQUENCE [LARGE SCALE GENOMIC DNA]</scope>
    <source>
        <strain evidence="5">SYSU2018</strain>
    </source>
</reference>
<evidence type="ECO:0000259" key="4">
    <source>
        <dbReference type="PROSITE" id="PS50056"/>
    </source>
</evidence>
<evidence type="ECO:0000259" key="3">
    <source>
        <dbReference type="PROSITE" id="PS50054"/>
    </source>
</evidence>
<dbReference type="InterPro" id="IPR020422">
    <property type="entry name" value="TYR_PHOSPHATASE_DUAL_dom"/>
</dbReference>
<accession>A0ABD2MTH2</accession>
<keyword evidence="6" id="KW-1185">Reference proteome</keyword>
<evidence type="ECO:0000313" key="6">
    <source>
        <dbReference type="Proteomes" id="UP001516400"/>
    </source>
</evidence>
<dbReference type="PANTHER" id="PTHR46377:SF1">
    <property type="entry name" value="DUAL SPECIFICITY PROTEIN PHOSPHATASE 19"/>
    <property type="match status" value="1"/>
</dbReference>
<dbReference type="SMART" id="SM00404">
    <property type="entry name" value="PTPc_motif"/>
    <property type="match status" value="1"/>
</dbReference>
<evidence type="ECO:0008006" key="7">
    <source>
        <dbReference type="Google" id="ProtNLM"/>
    </source>
</evidence>
<dbReference type="InterPro" id="IPR029021">
    <property type="entry name" value="Prot-tyrosine_phosphatase-like"/>
</dbReference>
<comment type="caution">
    <text evidence="5">The sequence shown here is derived from an EMBL/GenBank/DDBJ whole genome shotgun (WGS) entry which is preliminary data.</text>
</comment>
<evidence type="ECO:0000256" key="1">
    <source>
        <dbReference type="ARBA" id="ARBA00022801"/>
    </source>
</evidence>
<dbReference type="InterPro" id="IPR000387">
    <property type="entry name" value="Tyr_Pase_dom"/>
</dbReference>
<name>A0ABD2MTH2_9CUCU</name>